<evidence type="ECO:0008006" key="4">
    <source>
        <dbReference type="Google" id="ProtNLM"/>
    </source>
</evidence>
<protein>
    <recommendedName>
        <fullName evidence="4">PE family protein</fullName>
    </recommendedName>
</protein>
<comment type="caution">
    <text evidence="2">The sequence shown here is derived from an EMBL/GenBank/DDBJ whole genome shotgun (WGS) entry which is preliminary data.</text>
</comment>
<dbReference type="AlphaFoldDB" id="A0A3N1HAN3"/>
<gene>
    <name evidence="2" type="ORF">EDD40_4969</name>
</gene>
<evidence type="ECO:0000313" key="3">
    <source>
        <dbReference type="Proteomes" id="UP000268727"/>
    </source>
</evidence>
<dbReference type="OrthoDB" id="3697210at2"/>
<dbReference type="EMBL" id="RJKM01000001">
    <property type="protein sequence ID" value="ROP39579.1"/>
    <property type="molecule type" value="Genomic_DNA"/>
</dbReference>
<feature type="compositionally biased region" description="Gly residues" evidence="1">
    <location>
        <begin position="1"/>
        <end position="11"/>
    </location>
</feature>
<accession>A0A3N1HAN3</accession>
<proteinExistence type="predicted"/>
<dbReference type="Proteomes" id="UP000268727">
    <property type="component" value="Unassembled WGS sequence"/>
</dbReference>
<sequence>MFIADGGGGGSTPTTLPDYSGAQRKLSIEPSAIPDARKVFTDALNQLDGKLRVAIAQLRAKPWAGDPVSNETADRFNQDTFEAGDSAGLTALKAYREQLQLVVDQLTAIEADYRQVEGDNTASWGRVNNG</sequence>
<organism evidence="2 3">
    <name type="scientific">Saccharothrix texasensis</name>
    <dbReference type="NCBI Taxonomy" id="103734"/>
    <lineage>
        <taxon>Bacteria</taxon>
        <taxon>Bacillati</taxon>
        <taxon>Actinomycetota</taxon>
        <taxon>Actinomycetes</taxon>
        <taxon>Pseudonocardiales</taxon>
        <taxon>Pseudonocardiaceae</taxon>
        <taxon>Saccharothrix</taxon>
    </lineage>
</organism>
<reference evidence="2 3" key="1">
    <citation type="submission" date="2018-11" db="EMBL/GenBank/DDBJ databases">
        <title>Sequencing the genomes of 1000 actinobacteria strains.</title>
        <authorList>
            <person name="Klenk H.-P."/>
        </authorList>
    </citation>
    <scope>NUCLEOTIDE SEQUENCE [LARGE SCALE GENOMIC DNA]</scope>
    <source>
        <strain evidence="2 3">DSM 44231</strain>
    </source>
</reference>
<evidence type="ECO:0000313" key="2">
    <source>
        <dbReference type="EMBL" id="ROP39579.1"/>
    </source>
</evidence>
<keyword evidence="3" id="KW-1185">Reference proteome</keyword>
<name>A0A3N1HAN3_9PSEU</name>
<dbReference type="RefSeq" id="WP_123745040.1">
    <property type="nucleotide sequence ID" value="NZ_RJKM01000001.1"/>
</dbReference>
<evidence type="ECO:0000256" key="1">
    <source>
        <dbReference type="SAM" id="MobiDB-lite"/>
    </source>
</evidence>
<feature type="region of interest" description="Disordered" evidence="1">
    <location>
        <begin position="1"/>
        <end position="23"/>
    </location>
</feature>